<dbReference type="AlphaFoldDB" id="A0A392LZT5"/>
<gene>
    <name evidence="1" type="ORF">A2U01_0001327</name>
</gene>
<evidence type="ECO:0000313" key="2">
    <source>
        <dbReference type="Proteomes" id="UP000265520"/>
    </source>
</evidence>
<organism evidence="1 2">
    <name type="scientific">Trifolium medium</name>
    <dbReference type="NCBI Taxonomy" id="97028"/>
    <lineage>
        <taxon>Eukaryota</taxon>
        <taxon>Viridiplantae</taxon>
        <taxon>Streptophyta</taxon>
        <taxon>Embryophyta</taxon>
        <taxon>Tracheophyta</taxon>
        <taxon>Spermatophyta</taxon>
        <taxon>Magnoliopsida</taxon>
        <taxon>eudicotyledons</taxon>
        <taxon>Gunneridae</taxon>
        <taxon>Pentapetalae</taxon>
        <taxon>rosids</taxon>
        <taxon>fabids</taxon>
        <taxon>Fabales</taxon>
        <taxon>Fabaceae</taxon>
        <taxon>Papilionoideae</taxon>
        <taxon>50 kb inversion clade</taxon>
        <taxon>NPAAA clade</taxon>
        <taxon>Hologalegina</taxon>
        <taxon>IRL clade</taxon>
        <taxon>Trifolieae</taxon>
        <taxon>Trifolium</taxon>
    </lineage>
</organism>
<dbReference type="EMBL" id="LXQA010001191">
    <property type="protein sequence ID" value="MCH80557.1"/>
    <property type="molecule type" value="Genomic_DNA"/>
</dbReference>
<accession>A0A392LZT5</accession>
<dbReference type="Proteomes" id="UP000265520">
    <property type="component" value="Unassembled WGS sequence"/>
</dbReference>
<keyword evidence="2" id="KW-1185">Reference proteome</keyword>
<proteinExistence type="predicted"/>
<evidence type="ECO:0000313" key="1">
    <source>
        <dbReference type="EMBL" id="MCH80557.1"/>
    </source>
</evidence>
<protein>
    <submittedName>
        <fullName evidence="1">Uncharacterized protein</fullName>
    </submittedName>
</protein>
<name>A0A392LZT5_9FABA</name>
<reference evidence="1 2" key="1">
    <citation type="journal article" date="2018" name="Front. Plant Sci.">
        <title>Red Clover (Trifolium pratense) and Zigzag Clover (T. medium) - A Picture of Genomic Similarities and Differences.</title>
        <authorList>
            <person name="Dluhosova J."/>
            <person name="Istvanek J."/>
            <person name="Nedelnik J."/>
            <person name="Repkova J."/>
        </authorList>
    </citation>
    <scope>NUCLEOTIDE SEQUENCE [LARGE SCALE GENOMIC DNA]</scope>
    <source>
        <strain evidence="2">cv. 10/8</strain>
        <tissue evidence="1">Leaf</tissue>
    </source>
</reference>
<sequence length="63" mass="7055">FRSFCDNVSLPSNLRLLSPHCPFDQVVEGVIRDCQKWISPVFLGPATLPYARVAGRSRVPRGK</sequence>
<feature type="non-terminal residue" evidence="1">
    <location>
        <position position="1"/>
    </location>
</feature>
<comment type="caution">
    <text evidence="1">The sequence shown here is derived from an EMBL/GenBank/DDBJ whole genome shotgun (WGS) entry which is preliminary data.</text>
</comment>